<protein>
    <submittedName>
        <fullName evidence="3">Small-conductance mechanosensitive channel</fullName>
    </submittedName>
</protein>
<dbReference type="InterPro" id="IPR008910">
    <property type="entry name" value="MSC_TM_helix"/>
</dbReference>
<gene>
    <name evidence="3" type="ORF">GGR42_001196</name>
</gene>
<dbReference type="InterPro" id="IPR045275">
    <property type="entry name" value="MscS_archaea/bacteria_type"/>
</dbReference>
<dbReference type="InterPro" id="IPR006685">
    <property type="entry name" value="MscS_channel_2nd"/>
</dbReference>
<keyword evidence="1" id="KW-0812">Transmembrane</keyword>
<dbReference type="PANTHER" id="PTHR30221">
    <property type="entry name" value="SMALL-CONDUCTANCE MECHANOSENSITIVE CHANNEL"/>
    <property type="match status" value="1"/>
</dbReference>
<feature type="transmembrane region" description="Helical" evidence="1">
    <location>
        <begin position="84"/>
        <end position="105"/>
    </location>
</feature>
<evidence type="ECO:0000313" key="3">
    <source>
        <dbReference type="EMBL" id="NJB70734.1"/>
    </source>
</evidence>
<dbReference type="Pfam" id="PF05552">
    <property type="entry name" value="MS_channel_1st_1"/>
    <property type="match status" value="2"/>
</dbReference>
<reference evidence="3 4" key="1">
    <citation type="submission" date="2020-03" db="EMBL/GenBank/DDBJ databases">
        <title>Genomic Encyclopedia of Type Strains, Phase IV (KMG-IV): sequencing the most valuable type-strain genomes for metagenomic binning, comparative biology and taxonomic classification.</title>
        <authorList>
            <person name="Goeker M."/>
        </authorList>
    </citation>
    <scope>NUCLEOTIDE SEQUENCE [LARGE SCALE GENOMIC DNA]</scope>
    <source>
        <strain evidence="3 4">DSM 29762</strain>
    </source>
</reference>
<evidence type="ECO:0000259" key="2">
    <source>
        <dbReference type="Pfam" id="PF00924"/>
    </source>
</evidence>
<comment type="caution">
    <text evidence="3">The sequence shown here is derived from an EMBL/GenBank/DDBJ whole genome shotgun (WGS) entry which is preliminary data.</text>
</comment>
<dbReference type="AlphaFoldDB" id="A0A846R038"/>
<sequence>METVNEWKNLTFETLSSILKDIASALPGILGAIIILIFGWIVNKIVKFVLKKIFKLIKIDRVSEKINEAKLFGDSNIKIEISKILLGFVKLLLWLVFIIVAADIMHLQVISNEIANLLRYLPVLLTAVIIFMGGMYVAKLIKKALVSVFESVGFGGSKIVGNVVFYIIGIFVTITALNQAGIDTTIITSNFTIILGAFLFAIALGFGLGSRDIISDLLRTFYTRKNYAIGDKIELNDLKGTIEAIDNACLTLKTKDGKIVVPIKEISENRVKIKE</sequence>
<accession>A0A846R038</accession>
<feature type="transmembrane region" description="Helical" evidence="1">
    <location>
        <begin position="159"/>
        <end position="180"/>
    </location>
</feature>
<dbReference type="RefSeq" id="WP_167961852.1">
    <property type="nucleotide sequence ID" value="NZ_JAATJJ010000001.1"/>
</dbReference>
<keyword evidence="4" id="KW-1185">Reference proteome</keyword>
<name>A0A846R038_9FLAO</name>
<feature type="transmembrane region" description="Helical" evidence="1">
    <location>
        <begin position="186"/>
        <end position="209"/>
    </location>
</feature>
<proteinExistence type="predicted"/>
<dbReference type="GO" id="GO:0016020">
    <property type="term" value="C:membrane"/>
    <property type="evidence" value="ECO:0007669"/>
    <property type="project" value="InterPro"/>
</dbReference>
<feature type="transmembrane region" description="Helical" evidence="1">
    <location>
        <begin position="22"/>
        <end position="42"/>
    </location>
</feature>
<dbReference type="Pfam" id="PF00924">
    <property type="entry name" value="MS_channel_2nd"/>
    <property type="match status" value="1"/>
</dbReference>
<dbReference type="GO" id="GO:0008381">
    <property type="term" value="F:mechanosensitive monoatomic ion channel activity"/>
    <property type="evidence" value="ECO:0007669"/>
    <property type="project" value="InterPro"/>
</dbReference>
<evidence type="ECO:0000313" key="4">
    <source>
        <dbReference type="Proteomes" id="UP000590442"/>
    </source>
</evidence>
<keyword evidence="1" id="KW-0472">Membrane</keyword>
<evidence type="ECO:0000256" key="1">
    <source>
        <dbReference type="SAM" id="Phobius"/>
    </source>
</evidence>
<feature type="domain" description="Mechanosensitive ion channel MscS" evidence="2">
    <location>
        <begin position="221"/>
        <end position="271"/>
    </location>
</feature>
<dbReference type="PANTHER" id="PTHR30221:SF1">
    <property type="entry name" value="SMALL-CONDUCTANCE MECHANOSENSITIVE CHANNEL"/>
    <property type="match status" value="1"/>
</dbReference>
<keyword evidence="1" id="KW-1133">Transmembrane helix</keyword>
<dbReference type="Gene3D" id="1.10.287.1260">
    <property type="match status" value="1"/>
</dbReference>
<organism evidence="3 4">
    <name type="scientific">Saonia flava</name>
    <dbReference type="NCBI Taxonomy" id="523696"/>
    <lineage>
        <taxon>Bacteria</taxon>
        <taxon>Pseudomonadati</taxon>
        <taxon>Bacteroidota</taxon>
        <taxon>Flavobacteriia</taxon>
        <taxon>Flavobacteriales</taxon>
        <taxon>Flavobacteriaceae</taxon>
        <taxon>Saonia</taxon>
    </lineage>
</organism>
<dbReference type="EMBL" id="JAATJJ010000001">
    <property type="protein sequence ID" value="NJB70734.1"/>
    <property type="molecule type" value="Genomic_DNA"/>
</dbReference>
<feature type="transmembrane region" description="Helical" evidence="1">
    <location>
        <begin position="117"/>
        <end position="138"/>
    </location>
</feature>
<dbReference type="Proteomes" id="UP000590442">
    <property type="component" value="Unassembled WGS sequence"/>
</dbReference>